<dbReference type="InterPro" id="IPR000262">
    <property type="entry name" value="FMN-dep_DH"/>
</dbReference>
<evidence type="ECO:0000313" key="8">
    <source>
        <dbReference type="Proteomes" id="UP000626210"/>
    </source>
</evidence>
<keyword evidence="4" id="KW-0560">Oxidoreductase</keyword>
<dbReference type="InterPro" id="IPR013785">
    <property type="entry name" value="Aldolase_TIM"/>
</dbReference>
<dbReference type="Gene3D" id="3.20.20.70">
    <property type="entry name" value="Aldolase class I"/>
    <property type="match status" value="1"/>
</dbReference>
<sequence>MHSHRKLQPPSVVNIEDLRRLAKRRLPQVIWDYLEGGAEDEVTLRRNRAAFDRYHLLPRMVTGKGSRDLSITLFGQRLAAPFMIGPTGLNGIYVPDADLMLARAAAAAGVAFSLSAGSNNDIEAVARASAGPKFFQLYPWGGREVATRLLARAHTAGYCALMVTVDSLIPGNRERDVRNRFAHALHFSPRIVWDAATHPRWVVSTWFARGMPRFENLAEFLPPGSDAYALAAYTRAQRNPFYSWEDVAWLRSQWAGPLVVKGILTADDTRLAASHGADAVVVSNHGGRSLDGLPATLDMLPSVAAAAGGMPVLVDSGFRRGSDIVKALALGARGVLLGRAPLYGVAAAGEAGASRALEILLQETDRVMGLLGVDSVDALGHQHVGLQPA</sequence>
<protein>
    <submittedName>
        <fullName evidence="7">FMN-dependent dehydrogenase</fullName>
    </submittedName>
</protein>
<dbReference type="CDD" id="cd02809">
    <property type="entry name" value="alpha_hydroxyacid_oxid_FMN"/>
    <property type="match status" value="1"/>
</dbReference>
<evidence type="ECO:0000259" key="6">
    <source>
        <dbReference type="PROSITE" id="PS51349"/>
    </source>
</evidence>
<evidence type="ECO:0000256" key="5">
    <source>
        <dbReference type="ARBA" id="ARBA00024042"/>
    </source>
</evidence>
<reference evidence="8" key="1">
    <citation type="journal article" date="2019" name="Int. J. Syst. Evol. Microbiol.">
        <title>The Global Catalogue of Microorganisms (GCM) 10K type strain sequencing project: providing services to taxonomists for standard genome sequencing and annotation.</title>
        <authorList>
            <consortium name="The Broad Institute Genomics Platform"/>
            <consortium name="The Broad Institute Genome Sequencing Center for Infectious Disease"/>
            <person name="Wu L."/>
            <person name="Ma J."/>
        </authorList>
    </citation>
    <scope>NUCLEOTIDE SEQUENCE [LARGE SCALE GENOMIC DNA]</scope>
    <source>
        <strain evidence="8">KCTC 23314</strain>
    </source>
</reference>
<comment type="similarity">
    <text evidence="5">Belongs to the FMN-dependent alpha-hydroxy acid dehydrogenase family.</text>
</comment>
<feature type="domain" description="FMN hydroxy acid dehydrogenase" evidence="6">
    <location>
        <begin position="7"/>
        <end position="389"/>
    </location>
</feature>
<name>A0ABQ3GCV8_9BURK</name>
<dbReference type="Pfam" id="PF01070">
    <property type="entry name" value="FMN_dh"/>
    <property type="match status" value="1"/>
</dbReference>
<dbReference type="Proteomes" id="UP000626210">
    <property type="component" value="Unassembled WGS sequence"/>
</dbReference>
<evidence type="ECO:0000256" key="3">
    <source>
        <dbReference type="ARBA" id="ARBA00022643"/>
    </source>
</evidence>
<evidence type="ECO:0000256" key="2">
    <source>
        <dbReference type="ARBA" id="ARBA00022630"/>
    </source>
</evidence>
<dbReference type="EMBL" id="BMYK01000037">
    <property type="protein sequence ID" value="GHD02000.1"/>
    <property type="molecule type" value="Genomic_DNA"/>
</dbReference>
<evidence type="ECO:0000256" key="4">
    <source>
        <dbReference type="ARBA" id="ARBA00023002"/>
    </source>
</evidence>
<dbReference type="PANTHER" id="PTHR10578:SF107">
    <property type="entry name" value="2-HYDROXYACID OXIDASE 1"/>
    <property type="match status" value="1"/>
</dbReference>
<evidence type="ECO:0000256" key="1">
    <source>
        <dbReference type="ARBA" id="ARBA00001917"/>
    </source>
</evidence>
<evidence type="ECO:0000313" key="7">
    <source>
        <dbReference type="EMBL" id="GHD02000.1"/>
    </source>
</evidence>
<dbReference type="PIRSF" id="PIRSF000138">
    <property type="entry name" value="Al-hdrx_acd_dh"/>
    <property type="match status" value="1"/>
</dbReference>
<dbReference type="PROSITE" id="PS51349">
    <property type="entry name" value="FMN_HYDROXY_ACID_DH_2"/>
    <property type="match status" value="1"/>
</dbReference>
<accession>A0ABQ3GCV8</accession>
<comment type="cofactor">
    <cofactor evidence="1">
        <name>FMN</name>
        <dbReference type="ChEBI" id="CHEBI:58210"/>
    </cofactor>
</comment>
<keyword evidence="2" id="KW-0285">Flavoprotein</keyword>
<gene>
    <name evidence="7" type="primary">lldD</name>
    <name evidence="7" type="ORF">GCM10007320_60810</name>
</gene>
<dbReference type="PANTHER" id="PTHR10578">
    <property type="entry name" value="S -2-HYDROXY-ACID OXIDASE-RELATED"/>
    <property type="match status" value="1"/>
</dbReference>
<dbReference type="RefSeq" id="WP_059400358.1">
    <property type="nucleotide sequence ID" value="NZ_BMYK01000037.1"/>
</dbReference>
<dbReference type="InterPro" id="IPR037396">
    <property type="entry name" value="FMN_HAD"/>
</dbReference>
<dbReference type="SUPFAM" id="SSF51395">
    <property type="entry name" value="FMN-linked oxidoreductases"/>
    <property type="match status" value="1"/>
</dbReference>
<keyword evidence="8" id="KW-1185">Reference proteome</keyword>
<proteinExistence type="inferred from homology"/>
<dbReference type="InterPro" id="IPR012133">
    <property type="entry name" value="Alpha-hydoxy_acid_DH_FMN"/>
</dbReference>
<comment type="caution">
    <text evidence="7">The sequence shown here is derived from an EMBL/GenBank/DDBJ whole genome shotgun (WGS) entry which is preliminary data.</text>
</comment>
<organism evidence="7 8">
    <name type="scientific">Pseudorhodoferax aquiterrae</name>
    <dbReference type="NCBI Taxonomy" id="747304"/>
    <lineage>
        <taxon>Bacteria</taxon>
        <taxon>Pseudomonadati</taxon>
        <taxon>Pseudomonadota</taxon>
        <taxon>Betaproteobacteria</taxon>
        <taxon>Burkholderiales</taxon>
        <taxon>Comamonadaceae</taxon>
    </lineage>
</organism>
<keyword evidence="3" id="KW-0288">FMN</keyword>